<evidence type="ECO:0000313" key="10">
    <source>
        <dbReference type="EMBL" id="CUK26215.1"/>
    </source>
</evidence>
<keyword evidence="2" id="KW-1003">Cell membrane</keyword>
<feature type="transmembrane region" description="Helical" evidence="8">
    <location>
        <begin position="146"/>
        <end position="171"/>
    </location>
</feature>
<evidence type="ECO:0000256" key="7">
    <source>
        <dbReference type="RuleBase" id="RU369079"/>
    </source>
</evidence>
<dbReference type="Proteomes" id="UP000051184">
    <property type="component" value="Unassembled WGS sequence"/>
</dbReference>
<dbReference type="STRING" id="1715691.TA5113_02003"/>
<dbReference type="PANTHER" id="PTHR33362:SF7">
    <property type="entry name" value="SLL1103 PROTEIN"/>
    <property type="match status" value="1"/>
</dbReference>
<dbReference type="OrthoDB" id="7339120at2"/>
<evidence type="ECO:0000256" key="3">
    <source>
        <dbReference type="ARBA" id="ARBA00022519"/>
    </source>
</evidence>
<gene>
    <name evidence="10" type="primary">siaT_8</name>
    <name evidence="10" type="ORF">TA5114_02022</name>
</gene>
<feature type="transmembrane region" description="Helical" evidence="8">
    <location>
        <begin position="273"/>
        <end position="291"/>
    </location>
</feature>
<evidence type="ECO:0000259" key="9">
    <source>
        <dbReference type="Pfam" id="PF06808"/>
    </source>
</evidence>
<feature type="transmembrane region" description="Helical" evidence="8">
    <location>
        <begin position="460"/>
        <end position="486"/>
    </location>
</feature>
<dbReference type="InterPro" id="IPR004681">
    <property type="entry name" value="TRAP_DctM"/>
</dbReference>
<keyword evidence="11" id="KW-1185">Reference proteome</keyword>
<organism evidence="10 11">
    <name type="scientific">Cognatishimia activa</name>
    <dbReference type="NCBI Taxonomy" id="1715691"/>
    <lineage>
        <taxon>Bacteria</taxon>
        <taxon>Pseudomonadati</taxon>
        <taxon>Pseudomonadota</taxon>
        <taxon>Alphaproteobacteria</taxon>
        <taxon>Rhodobacterales</taxon>
        <taxon>Paracoccaceae</taxon>
        <taxon>Cognatishimia</taxon>
    </lineage>
</organism>
<dbReference type="Pfam" id="PF06808">
    <property type="entry name" value="DctM"/>
    <property type="match status" value="1"/>
</dbReference>
<evidence type="ECO:0000256" key="8">
    <source>
        <dbReference type="SAM" id="Phobius"/>
    </source>
</evidence>
<feature type="transmembrane region" description="Helical" evidence="8">
    <location>
        <begin position="61"/>
        <end position="81"/>
    </location>
</feature>
<dbReference type="GO" id="GO:0005886">
    <property type="term" value="C:plasma membrane"/>
    <property type="evidence" value="ECO:0007669"/>
    <property type="project" value="UniProtKB-SubCell"/>
</dbReference>
<feature type="transmembrane region" description="Helical" evidence="8">
    <location>
        <begin position="337"/>
        <end position="362"/>
    </location>
</feature>
<comment type="function">
    <text evidence="7">Part of the tripartite ATP-independent periplasmic (TRAP) transport system.</text>
</comment>
<reference evidence="11" key="1">
    <citation type="submission" date="2015-09" db="EMBL/GenBank/DDBJ databases">
        <authorList>
            <person name="Rodrigo-Torres Lidia"/>
            <person name="Arahal R.David."/>
        </authorList>
    </citation>
    <scope>NUCLEOTIDE SEQUENCE [LARGE SCALE GENOMIC DNA]</scope>
    <source>
        <strain evidence="11">CECT 5114</strain>
    </source>
</reference>
<evidence type="ECO:0000256" key="2">
    <source>
        <dbReference type="ARBA" id="ARBA00022475"/>
    </source>
</evidence>
<evidence type="ECO:0000256" key="4">
    <source>
        <dbReference type="ARBA" id="ARBA00022692"/>
    </source>
</evidence>
<dbReference type="AlphaFoldDB" id="A0A0P1IVY3"/>
<keyword evidence="3 7" id="KW-0997">Cell inner membrane</keyword>
<dbReference type="RefSeq" id="WP_058315140.1">
    <property type="nucleotide sequence ID" value="NZ_CYTO01000020.1"/>
</dbReference>
<name>A0A0P1IVY3_9RHOB</name>
<evidence type="ECO:0000313" key="11">
    <source>
        <dbReference type="Proteomes" id="UP000051184"/>
    </source>
</evidence>
<feature type="transmembrane region" description="Helical" evidence="8">
    <location>
        <begin position="101"/>
        <end position="134"/>
    </location>
</feature>
<sequence>MATDAILVSLLFIVAFGTVLGGIPVAFALAGAAFWMSVIASFFGLFDFSTFAAVPSRIYGTAMFNEVLTAVPLFILMGVILERSKVAEDLLTNMGHVARRLPAGLGISVTLVGALLAASTGIVGATVVAMGLLSLPTMLKHGYKPSLAAGSICASGTLGQIIPPSIVLVFLGDQLSGAYMEAQREIGNFSPDPVSVGDLFAGAMIPGIGLACLYMLYQLIIGILRPQDCPPVVADEEDNTSMQQILVALLPPLLLIIAVLGSILAGVATPTEAAGVGATGGLLLAGLRMSRQDAAEGQQGYPLLSKLIGSAIVAIFVLPVLRSVADLRMTLEVVTTYNMICFALAVAASTVLIIGLAAALLVLMRRKQLDQIVQNTMKVSTLAFAILIGATIFSLIFRSFGGEHVVTHVMEQIPGGTYGALIAVSLLVFVLGFFLDFIEIVFIIMPIVAPVILQSDINPVWFGVLIAMNLQTSFLTPPFGFALFYLRGVAPPEVKTADIYRGVLPFIAIQIFAFLVVFSFPALATWLPSVIYR</sequence>
<feature type="transmembrane region" description="Helical" evidence="8">
    <location>
        <begin position="420"/>
        <end position="453"/>
    </location>
</feature>
<feature type="transmembrane region" description="Helical" evidence="8">
    <location>
        <begin position="31"/>
        <end position="54"/>
    </location>
</feature>
<comment type="subcellular location">
    <subcellularLocation>
        <location evidence="1 7">Cell inner membrane</location>
        <topology evidence="1 7">Multi-pass membrane protein</topology>
    </subcellularLocation>
</comment>
<dbReference type="InterPro" id="IPR010656">
    <property type="entry name" value="DctM"/>
</dbReference>
<accession>A0A0P1IVY3</accession>
<feature type="transmembrane region" description="Helical" evidence="8">
    <location>
        <begin position="506"/>
        <end position="527"/>
    </location>
</feature>
<feature type="transmembrane region" description="Helical" evidence="8">
    <location>
        <begin position="199"/>
        <end position="224"/>
    </location>
</feature>
<keyword evidence="5 8" id="KW-1133">Transmembrane helix</keyword>
<protein>
    <submittedName>
        <fullName evidence="10">Neu5Ac permease</fullName>
    </submittedName>
</protein>
<evidence type="ECO:0000256" key="6">
    <source>
        <dbReference type="ARBA" id="ARBA00023136"/>
    </source>
</evidence>
<keyword evidence="4 8" id="KW-0812">Transmembrane</keyword>
<dbReference type="GO" id="GO:0022857">
    <property type="term" value="F:transmembrane transporter activity"/>
    <property type="evidence" value="ECO:0007669"/>
    <property type="project" value="UniProtKB-UniRule"/>
</dbReference>
<dbReference type="PANTHER" id="PTHR33362">
    <property type="entry name" value="SIALIC ACID TRAP TRANSPORTER PERMEASE PROTEIN SIAT-RELATED"/>
    <property type="match status" value="1"/>
</dbReference>
<feature type="domain" description="TRAP C4-dicarboxylate transport system permease DctM subunit" evidence="9">
    <location>
        <begin position="12"/>
        <end position="362"/>
    </location>
</feature>
<proteinExistence type="predicted"/>
<feature type="transmembrane region" description="Helical" evidence="8">
    <location>
        <begin position="382"/>
        <end position="400"/>
    </location>
</feature>
<dbReference type="EMBL" id="CYUE01000020">
    <property type="protein sequence ID" value="CUK26215.1"/>
    <property type="molecule type" value="Genomic_DNA"/>
</dbReference>
<feature type="transmembrane region" description="Helical" evidence="8">
    <location>
        <begin position="303"/>
        <end position="325"/>
    </location>
</feature>
<feature type="transmembrane region" description="Helical" evidence="8">
    <location>
        <begin position="245"/>
        <end position="267"/>
    </location>
</feature>
<evidence type="ECO:0000256" key="1">
    <source>
        <dbReference type="ARBA" id="ARBA00004429"/>
    </source>
</evidence>
<keyword evidence="7" id="KW-0813">Transport</keyword>
<evidence type="ECO:0000256" key="5">
    <source>
        <dbReference type="ARBA" id="ARBA00022989"/>
    </source>
</evidence>
<keyword evidence="6 8" id="KW-0472">Membrane</keyword>